<comment type="catalytic activity">
    <reaction evidence="11">
        <text>Fe(II)-heme o + 2 A + H2O = Fe(II)-heme a + 2 AH2</text>
        <dbReference type="Rhea" id="RHEA:63388"/>
        <dbReference type="ChEBI" id="CHEBI:13193"/>
        <dbReference type="ChEBI" id="CHEBI:15377"/>
        <dbReference type="ChEBI" id="CHEBI:17499"/>
        <dbReference type="ChEBI" id="CHEBI:60530"/>
        <dbReference type="ChEBI" id="CHEBI:61715"/>
        <dbReference type="EC" id="1.17.99.9"/>
    </reaction>
    <physiologicalReaction direction="left-to-right" evidence="11">
        <dbReference type="Rhea" id="RHEA:63389"/>
    </physiologicalReaction>
</comment>
<keyword evidence="6 12" id="KW-0560">Oxidoreductase</keyword>
<dbReference type="Proteomes" id="UP000531216">
    <property type="component" value="Unassembled WGS sequence"/>
</dbReference>
<keyword evidence="5 12" id="KW-1133">Transmembrane helix</keyword>
<evidence type="ECO:0000256" key="12">
    <source>
        <dbReference type="HAMAP-Rule" id="MF_01665"/>
    </source>
</evidence>
<evidence type="ECO:0000256" key="2">
    <source>
        <dbReference type="ARBA" id="ARBA00004141"/>
    </source>
</evidence>
<feature type="binding site" description="axial binding residue" evidence="12">
    <location>
        <position position="269"/>
    </location>
    <ligand>
        <name>heme</name>
        <dbReference type="ChEBI" id="CHEBI:30413"/>
    </ligand>
    <ligandPart>
        <name>Fe</name>
        <dbReference type="ChEBI" id="CHEBI:18248"/>
    </ligandPart>
</feature>
<comment type="caution">
    <text evidence="13">The sequence shown here is derived from an EMBL/GenBank/DDBJ whole genome shotgun (WGS) entry which is preliminary data.</text>
</comment>
<dbReference type="PANTHER" id="PTHR23289:SF2">
    <property type="entry name" value="CYTOCHROME C OXIDASE ASSEMBLY PROTEIN COX15 HOMOLOG"/>
    <property type="match status" value="1"/>
</dbReference>
<organism evidence="13 14">
    <name type="scientific">Aureimonas phyllosphaerae</name>
    <dbReference type="NCBI Taxonomy" id="1166078"/>
    <lineage>
        <taxon>Bacteria</taxon>
        <taxon>Pseudomonadati</taxon>
        <taxon>Pseudomonadota</taxon>
        <taxon>Alphaproteobacteria</taxon>
        <taxon>Hyphomicrobiales</taxon>
        <taxon>Aurantimonadaceae</taxon>
        <taxon>Aureimonas</taxon>
    </lineage>
</organism>
<dbReference type="OrthoDB" id="9793156at2"/>
<feature type="binding site" description="axial binding residue" evidence="12">
    <location>
        <position position="330"/>
    </location>
    <ligand>
        <name>heme</name>
        <dbReference type="ChEBI" id="CHEBI:30413"/>
    </ligand>
    <ligandPart>
        <name>Fe</name>
        <dbReference type="ChEBI" id="CHEBI:18248"/>
    </ligandPart>
</feature>
<keyword evidence="7 12" id="KW-0408">Iron</keyword>
<feature type="transmembrane region" description="Helical" evidence="12">
    <location>
        <begin position="169"/>
        <end position="191"/>
    </location>
</feature>
<dbReference type="UniPathway" id="UPA00269">
    <property type="reaction ID" value="UER00713"/>
</dbReference>
<evidence type="ECO:0000256" key="10">
    <source>
        <dbReference type="ARBA" id="ARBA00044501"/>
    </source>
</evidence>
<reference evidence="13 14" key="1">
    <citation type="submission" date="2020-08" db="EMBL/GenBank/DDBJ databases">
        <title>Genomic Encyclopedia of Type Strains, Phase IV (KMG-IV): sequencing the most valuable type-strain genomes for metagenomic binning, comparative biology and taxonomic classification.</title>
        <authorList>
            <person name="Goeker M."/>
        </authorList>
    </citation>
    <scope>NUCLEOTIDE SEQUENCE [LARGE SCALE GENOMIC DNA]</scope>
    <source>
        <strain evidence="13 14">DSM 25024</strain>
    </source>
</reference>
<gene>
    <name evidence="12" type="primary">ctaA</name>
    <name evidence="13" type="ORF">GGR05_000831</name>
</gene>
<name>A0A7W6BU68_9HYPH</name>
<evidence type="ECO:0000256" key="6">
    <source>
        <dbReference type="ARBA" id="ARBA00023002"/>
    </source>
</evidence>
<evidence type="ECO:0000256" key="7">
    <source>
        <dbReference type="ARBA" id="ARBA00023004"/>
    </source>
</evidence>
<dbReference type="EC" id="1.17.99.9" evidence="12"/>
<keyword evidence="9 12" id="KW-0472">Membrane</keyword>
<evidence type="ECO:0000256" key="9">
    <source>
        <dbReference type="ARBA" id="ARBA00023136"/>
    </source>
</evidence>
<dbReference type="GO" id="GO:0005886">
    <property type="term" value="C:plasma membrane"/>
    <property type="evidence" value="ECO:0007669"/>
    <property type="project" value="UniProtKB-SubCell"/>
</dbReference>
<feature type="transmembrane region" description="Helical" evidence="12">
    <location>
        <begin position="23"/>
        <end position="42"/>
    </location>
</feature>
<evidence type="ECO:0000313" key="14">
    <source>
        <dbReference type="Proteomes" id="UP000531216"/>
    </source>
</evidence>
<proteinExistence type="inferred from homology"/>
<feature type="transmembrane region" description="Helical" evidence="12">
    <location>
        <begin position="136"/>
        <end position="154"/>
    </location>
</feature>
<evidence type="ECO:0000313" key="13">
    <source>
        <dbReference type="EMBL" id="MBB3934720.1"/>
    </source>
</evidence>
<dbReference type="GO" id="GO:0006784">
    <property type="term" value="P:heme A biosynthetic process"/>
    <property type="evidence" value="ECO:0007669"/>
    <property type="project" value="UniProtKB-UniRule"/>
</dbReference>
<comment type="subunit">
    <text evidence="12">Interacts with CtaB.</text>
</comment>
<dbReference type="GO" id="GO:0046872">
    <property type="term" value="F:metal ion binding"/>
    <property type="evidence" value="ECO:0007669"/>
    <property type="project" value="UniProtKB-KW"/>
</dbReference>
<feature type="transmembrane region" description="Helical" evidence="12">
    <location>
        <begin position="299"/>
        <end position="322"/>
    </location>
</feature>
<dbReference type="InterPro" id="IPR023754">
    <property type="entry name" value="HemeA_Synthase_type2"/>
</dbReference>
<comment type="pathway">
    <text evidence="10 12">Porphyrin-containing compound metabolism; heme A biosynthesis; heme A from heme O: step 1/1.</text>
</comment>
<feature type="transmembrane region" description="Helical" evidence="12">
    <location>
        <begin position="203"/>
        <end position="227"/>
    </location>
</feature>
<dbReference type="PANTHER" id="PTHR23289">
    <property type="entry name" value="CYTOCHROME C OXIDASE ASSEMBLY PROTEIN COX15"/>
    <property type="match status" value="1"/>
</dbReference>
<accession>A0A7W6BU68</accession>
<dbReference type="Pfam" id="PF02628">
    <property type="entry name" value="COX15-CtaA"/>
    <property type="match status" value="1"/>
</dbReference>
<keyword evidence="12" id="KW-1003">Cell membrane</keyword>
<dbReference type="RefSeq" id="WP_090957963.1">
    <property type="nucleotide sequence ID" value="NZ_FOOA01000001.1"/>
</dbReference>
<dbReference type="EMBL" id="JACIDO010000001">
    <property type="protein sequence ID" value="MBB3934720.1"/>
    <property type="molecule type" value="Genomic_DNA"/>
</dbReference>
<evidence type="ECO:0000256" key="1">
    <source>
        <dbReference type="ARBA" id="ARBA00001970"/>
    </source>
</evidence>
<keyword evidence="14" id="KW-1185">Reference proteome</keyword>
<sequence>MTTLTDATFVPPRIADNRRLIRIWLYVIAAMVMALVVVGGATRLTESGLSITEWKPIHGVVPPLSDTEWQEEFDLYRQIPQYQQINRGMALSEFKVIYWWEWSHRFLARSVGIAFALPLLFFWVTGRIEPWLKPRLVGLLALGGLQGGIGWWMVASGLVERTDVSQYRLAVHLTMACIILTATLWIARGLVNRPTERAPTDHSYLVGFLLVAMVLFQIYLGGLVAGLNAGLSYNTWPLMDGQVIPSNLLAMTPTWRNFFENPMTVQFVHRLGAYALLTVAILHAIAARRMAPGSHHARGATWLAVAVLAQAMIGITTLLMHVPIDAALMHQAGALVVLAGAVFHARGLFGRYPVPAAA</sequence>
<dbReference type="HAMAP" id="MF_01665">
    <property type="entry name" value="HemeA_synth_type2"/>
    <property type="match status" value="1"/>
</dbReference>
<comment type="similarity">
    <text evidence="12">Belongs to the COX15/CtaA family. Type 2 subfamily.</text>
</comment>
<dbReference type="InterPro" id="IPR003780">
    <property type="entry name" value="COX15/CtaA_fam"/>
</dbReference>
<keyword evidence="4 12" id="KW-0479">Metal-binding</keyword>
<evidence type="ECO:0000256" key="5">
    <source>
        <dbReference type="ARBA" id="ARBA00022989"/>
    </source>
</evidence>
<keyword evidence="3 12" id="KW-0812">Transmembrane</keyword>
<evidence type="ECO:0000256" key="3">
    <source>
        <dbReference type="ARBA" id="ARBA00022692"/>
    </source>
</evidence>
<comment type="subcellular location">
    <subcellularLocation>
        <location evidence="12">Cell membrane</location>
        <topology evidence="12">Multi-pass membrane protein</topology>
    </subcellularLocation>
    <subcellularLocation>
        <location evidence="2">Membrane</location>
        <topology evidence="2">Multi-pass membrane protein</topology>
    </subcellularLocation>
</comment>
<feature type="transmembrane region" description="Helical" evidence="12">
    <location>
        <begin position="328"/>
        <end position="349"/>
    </location>
</feature>
<evidence type="ECO:0000256" key="8">
    <source>
        <dbReference type="ARBA" id="ARBA00023133"/>
    </source>
</evidence>
<evidence type="ECO:0000256" key="11">
    <source>
        <dbReference type="ARBA" id="ARBA00048044"/>
    </source>
</evidence>
<comment type="cofactor">
    <cofactor evidence="1 12">
        <name>heme b</name>
        <dbReference type="ChEBI" id="CHEBI:60344"/>
    </cofactor>
</comment>
<protein>
    <recommendedName>
        <fullName evidence="12">Heme A synthase</fullName>
        <shortName evidence="12">HAS</shortName>
        <ecNumber evidence="12">1.17.99.9</ecNumber>
    </recommendedName>
    <alternativeName>
        <fullName evidence="12">Cytochrome aa3-controlling protein</fullName>
    </alternativeName>
</protein>
<comment type="function">
    <text evidence="12">Catalyzes the conversion of heme O to heme A by two successive hydroxylations of the methyl group at C8. The first hydroxylation forms heme I, the second hydroxylation results in an unstable dihydroxymethyl group, which spontaneously dehydrates, resulting in the formyl group of heme A.</text>
</comment>
<evidence type="ECO:0000256" key="4">
    <source>
        <dbReference type="ARBA" id="ARBA00022723"/>
    </source>
</evidence>
<feature type="transmembrane region" description="Helical" evidence="12">
    <location>
        <begin position="267"/>
        <end position="287"/>
    </location>
</feature>
<dbReference type="AlphaFoldDB" id="A0A7W6BU68"/>
<dbReference type="GO" id="GO:0120547">
    <property type="term" value="F:heme A synthase activity"/>
    <property type="evidence" value="ECO:0007669"/>
    <property type="project" value="UniProtKB-EC"/>
</dbReference>
<feature type="transmembrane region" description="Helical" evidence="12">
    <location>
        <begin position="106"/>
        <end position="124"/>
    </location>
</feature>
<keyword evidence="8 12" id="KW-0350">Heme biosynthesis</keyword>